<evidence type="ECO:0000313" key="3">
    <source>
        <dbReference type="Proteomes" id="UP001357223"/>
    </source>
</evidence>
<keyword evidence="3" id="KW-1185">Reference proteome</keyword>
<evidence type="ECO:0000313" key="2">
    <source>
        <dbReference type="EMBL" id="WVX81774.1"/>
    </source>
</evidence>
<reference evidence="2 3" key="1">
    <citation type="submission" date="2023-10" db="EMBL/GenBank/DDBJ databases">
        <title>Niallia locisalis sp.nov. isolated from a salt pond sample.</title>
        <authorList>
            <person name="Li X.-J."/>
            <person name="Dong L."/>
        </authorList>
    </citation>
    <scope>NUCLEOTIDE SEQUENCE [LARGE SCALE GENOMIC DNA]</scope>
    <source>
        <strain evidence="2 3">DSM 29761</strain>
    </source>
</reference>
<sequence length="133" mass="14994">MKKSIPMIGLAITIILLIYLESPYSLINKEHVRVSSIPNEVLLAEAQGAAETDTDTDTEQSEPVVSTDEEAASESEEVAAQDYTLEKVLEDKSVVGGYMVETYREYEIYKNENGEVIKKVPTSNFDYVRYYIK</sequence>
<gene>
    <name evidence="2" type="ORF">R4Z09_01645</name>
</gene>
<name>A0ABZ2CDC9_9BACI</name>
<organism evidence="2 3">
    <name type="scientific">Niallia oryzisoli</name>
    <dbReference type="NCBI Taxonomy" id="1737571"/>
    <lineage>
        <taxon>Bacteria</taxon>
        <taxon>Bacillati</taxon>
        <taxon>Bacillota</taxon>
        <taxon>Bacilli</taxon>
        <taxon>Bacillales</taxon>
        <taxon>Bacillaceae</taxon>
        <taxon>Niallia</taxon>
    </lineage>
</organism>
<dbReference type="RefSeq" id="WP_338450684.1">
    <property type="nucleotide sequence ID" value="NZ_CP137640.1"/>
</dbReference>
<evidence type="ECO:0000256" key="1">
    <source>
        <dbReference type="SAM" id="MobiDB-lite"/>
    </source>
</evidence>
<dbReference type="EMBL" id="CP137640">
    <property type="protein sequence ID" value="WVX81774.1"/>
    <property type="molecule type" value="Genomic_DNA"/>
</dbReference>
<accession>A0ABZ2CDC9</accession>
<protein>
    <submittedName>
        <fullName evidence="2">Uncharacterized protein</fullName>
    </submittedName>
</protein>
<dbReference type="Proteomes" id="UP001357223">
    <property type="component" value="Chromosome"/>
</dbReference>
<feature type="region of interest" description="Disordered" evidence="1">
    <location>
        <begin position="45"/>
        <end position="78"/>
    </location>
</feature>
<feature type="compositionally biased region" description="Acidic residues" evidence="1">
    <location>
        <begin position="67"/>
        <end position="78"/>
    </location>
</feature>
<proteinExistence type="predicted"/>